<keyword evidence="8" id="KW-1278">Translocase</keyword>
<keyword evidence="12" id="KW-0066">ATP synthesis</keyword>
<keyword evidence="7" id="KW-0067">ATP-binding</keyword>
<evidence type="ECO:0000313" key="15">
    <source>
        <dbReference type="EMBL" id="KAK2083224.1"/>
    </source>
</evidence>
<evidence type="ECO:0000256" key="1">
    <source>
        <dbReference type="ARBA" id="ARBA00004370"/>
    </source>
</evidence>
<dbReference type="Proteomes" id="UP001266305">
    <property type="component" value="Unassembled WGS sequence"/>
</dbReference>
<sequence>MTEPPGAHAQVALTELSVAEYFIDQEGKDVLLFIDNIFCFTQAGTKVSALLGRIHSAVGYQPTLTTDLSTMQEIITTTKKGSVTSVQDTYVPADDMTDPSPATTFTHLDATIVLSHVIVELGINPAVDPLDSTSCMMDPNIVGYKHYDVAHRVQKIPQDYKSLQDIIAILGIDELSQDDKLTMLFAQKIQHYLSQPFHVVEIFTGHMEKVVPLKDTIKGFQLILPGEYDHFPEQAFYMVGEEAMAKADKLAEGHSL</sequence>
<dbReference type="Gene3D" id="3.40.50.300">
    <property type="entry name" value="P-loop containing nucleotide triphosphate hydrolases"/>
    <property type="match status" value="1"/>
</dbReference>
<dbReference type="SUPFAM" id="SSF47917">
    <property type="entry name" value="C-terminal domain of alpha and beta subunits of F1 ATP synthase"/>
    <property type="match status" value="1"/>
</dbReference>
<evidence type="ECO:0000256" key="3">
    <source>
        <dbReference type="ARBA" id="ARBA00012473"/>
    </source>
</evidence>
<dbReference type="InterPro" id="IPR024034">
    <property type="entry name" value="ATPase_F1/V1_b/a_C"/>
</dbReference>
<evidence type="ECO:0000256" key="11">
    <source>
        <dbReference type="ARBA" id="ARBA00023196"/>
    </source>
</evidence>
<keyword evidence="9" id="KW-0406">Ion transport</keyword>
<dbReference type="EMBL" id="JASSZA010000023">
    <property type="protein sequence ID" value="KAK2083224.1"/>
    <property type="molecule type" value="Genomic_DNA"/>
</dbReference>
<accession>A0ABQ9TES4</accession>
<comment type="subcellular location">
    <subcellularLocation>
        <location evidence="1">Membrane</location>
    </subcellularLocation>
</comment>
<dbReference type="InterPro" id="IPR055190">
    <property type="entry name" value="ATP-synt_VA_C"/>
</dbReference>
<evidence type="ECO:0000313" key="16">
    <source>
        <dbReference type="Proteomes" id="UP001266305"/>
    </source>
</evidence>
<dbReference type="CDD" id="cd18110">
    <property type="entry name" value="ATP-synt_F1_beta_C"/>
    <property type="match status" value="1"/>
</dbReference>
<dbReference type="InterPro" id="IPR027417">
    <property type="entry name" value="P-loop_NTPase"/>
</dbReference>
<dbReference type="InterPro" id="IPR020003">
    <property type="entry name" value="ATPase_a/bsu_AS"/>
</dbReference>
<evidence type="ECO:0000259" key="14">
    <source>
        <dbReference type="Pfam" id="PF22919"/>
    </source>
</evidence>
<proteinExistence type="inferred from homology"/>
<dbReference type="Gene3D" id="1.10.1140.10">
    <property type="entry name" value="Bovine Mitochondrial F1-atpase, Atp Synthase Beta Chain, Chain D, domain 3"/>
    <property type="match status" value="1"/>
</dbReference>
<evidence type="ECO:0000256" key="10">
    <source>
        <dbReference type="ARBA" id="ARBA00023136"/>
    </source>
</evidence>
<keyword evidence="11" id="KW-0139">CF(1)</keyword>
<evidence type="ECO:0000259" key="13">
    <source>
        <dbReference type="Pfam" id="PF00006"/>
    </source>
</evidence>
<dbReference type="InterPro" id="IPR000194">
    <property type="entry name" value="ATPase_F1/V1/A1_a/bsu_nucl-bd"/>
</dbReference>
<dbReference type="PANTHER" id="PTHR15184">
    <property type="entry name" value="ATP SYNTHASE"/>
    <property type="match status" value="1"/>
</dbReference>
<dbReference type="InterPro" id="IPR050053">
    <property type="entry name" value="ATPase_alpha/beta_chains"/>
</dbReference>
<keyword evidence="16" id="KW-1185">Reference proteome</keyword>
<keyword evidence="6" id="KW-0375">Hydrogen ion transport</keyword>
<dbReference type="PROSITE" id="PS00152">
    <property type="entry name" value="ATPASE_ALPHA_BETA"/>
    <property type="match status" value="1"/>
</dbReference>
<reference evidence="15 16" key="1">
    <citation type="submission" date="2023-05" db="EMBL/GenBank/DDBJ databases">
        <title>B98-5 Cell Line De Novo Hybrid Assembly: An Optical Mapping Approach.</title>
        <authorList>
            <person name="Kananen K."/>
            <person name="Auerbach J.A."/>
            <person name="Kautto E."/>
            <person name="Blachly J.S."/>
        </authorList>
    </citation>
    <scope>NUCLEOTIDE SEQUENCE [LARGE SCALE GENOMIC DNA]</scope>
    <source>
        <strain evidence="15">B95-8</strain>
        <tissue evidence="15">Cell line</tissue>
    </source>
</reference>
<protein>
    <recommendedName>
        <fullName evidence="3">H(+)-transporting two-sector ATPase</fullName>
        <ecNumber evidence="3">7.1.2.2</ecNumber>
    </recommendedName>
</protein>
<keyword evidence="5" id="KW-0547">Nucleotide-binding</keyword>
<dbReference type="SUPFAM" id="SSF52540">
    <property type="entry name" value="P-loop containing nucleoside triphosphate hydrolases"/>
    <property type="match status" value="1"/>
</dbReference>
<evidence type="ECO:0000256" key="4">
    <source>
        <dbReference type="ARBA" id="ARBA00022448"/>
    </source>
</evidence>
<organism evidence="15 16">
    <name type="scientific">Saguinus oedipus</name>
    <name type="common">Cotton-top tamarin</name>
    <name type="synonym">Oedipomidas oedipus</name>
    <dbReference type="NCBI Taxonomy" id="9490"/>
    <lineage>
        <taxon>Eukaryota</taxon>
        <taxon>Metazoa</taxon>
        <taxon>Chordata</taxon>
        <taxon>Craniata</taxon>
        <taxon>Vertebrata</taxon>
        <taxon>Euteleostomi</taxon>
        <taxon>Mammalia</taxon>
        <taxon>Eutheria</taxon>
        <taxon>Euarchontoglires</taxon>
        <taxon>Primates</taxon>
        <taxon>Haplorrhini</taxon>
        <taxon>Platyrrhini</taxon>
        <taxon>Cebidae</taxon>
        <taxon>Callitrichinae</taxon>
        <taxon>Saguinus</taxon>
    </lineage>
</organism>
<dbReference type="Pfam" id="PF22919">
    <property type="entry name" value="ATP-synt_VA_C"/>
    <property type="match status" value="1"/>
</dbReference>
<name>A0ABQ9TES4_SAGOE</name>
<evidence type="ECO:0000256" key="6">
    <source>
        <dbReference type="ARBA" id="ARBA00022781"/>
    </source>
</evidence>
<dbReference type="PANTHER" id="PTHR15184:SF71">
    <property type="entry name" value="ATP SYNTHASE SUBUNIT BETA, MITOCHONDRIAL"/>
    <property type="match status" value="1"/>
</dbReference>
<evidence type="ECO:0000256" key="7">
    <source>
        <dbReference type="ARBA" id="ARBA00022840"/>
    </source>
</evidence>
<evidence type="ECO:0000256" key="12">
    <source>
        <dbReference type="ARBA" id="ARBA00023310"/>
    </source>
</evidence>
<feature type="domain" description="ATPase F1/V1/A1 complex alpha/beta subunit nucleotide-binding" evidence="13">
    <location>
        <begin position="1"/>
        <end position="134"/>
    </location>
</feature>
<dbReference type="EC" id="7.1.2.2" evidence="3"/>
<evidence type="ECO:0000256" key="9">
    <source>
        <dbReference type="ARBA" id="ARBA00023065"/>
    </source>
</evidence>
<comment type="caution">
    <text evidence="15">The sequence shown here is derived from an EMBL/GenBank/DDBJ whole genome shotgun (WGS) entry which is preliminary data.</text>
</comment>
<evidence type="ECO:0000256" key="8">
    <source>
        <dbReference type="ARBA" id="ARBA00022967"/>
    </source>
</evidence>
<evidence type="ECO:0000256" key="5">
    <source>
        <dbReference type="ARBA" id="ARBA00022741"/>
    </source>
</evidence>
<dbReference type="Pfam" id="PF00006">
    <property type="entry name" value="ATP-synt_ab"/>
    <property type="match status" value="1"/>
</dbReference>
<keyword evidence="10" id="KW-0472">Membrane</keyword>
<feature type="domain" description="ATP synthase A/B type C-terminal" evidence="14">
    <location>
        <begin position="140"/>
        <end position="219"/>
    </location>
</feature>
<gene>
    <name evidence="15" type="primary">ATP5F1B_2</name>
    <name evidence="15" type="ORF">P7K49_038460</name>
</gene>
<keyword evidence="4" id="KW-0813">Transport</keyword>
<evidence type="ECO:0000256" key="2">
    <source>
        <dbReference type="ARBA" id="ARBA00008936"/>
    </source>
</evidence>
<comment type="similarity">
    <text evidence="2">Belongs to the ATPase alpha/beta chains family.</text>
</comment>